<evidence type="ECO:0000256" key="1">
    <source>
        <dbReference type="SAM" id="MobiDB-lite"/>
    </source>
</evidence>
<dbReference type="Proteomes" id="UP000630097">
    <property type="component" value="Unassembled WGS sequence"/>
</dbReference>
<sequence>MPVNAVGRLEMSSPSSHGPPATWGSVMVVEALAAATPENPNAPQAASATAEISTRPVREPKAELLLREIN</sequence>
<keyword evidence="3" id="KW-1185">Reference proteome</keyword>
<reference evidence="2 3" key="1">
    <citation type="submission" date="2021-01" db="EMBL/GenBank/DDBJ databases">
        <title>Whole genome shotgun sequence of Planotetraspora kaengkrachanensis NBRC 104272.</title>
        <authorList>
            <person name="Komaki H."/>
            <person name="Tamura T."/>
        </authorList>
    </citation>
    <scope>NUCLEOTIDE SEQUENCE [LARGE SCALE GENOMIC DNA]</scope>
    <source>
        <strain evidence="2 3">NBRC 104272</strain>
    </source>
</reference>
<feature type="region of interest" description="Disordered" evidence="1">
    <location>
        <begin position="37"/>
        <end position="56"/>
    </location>
</feature>
<organism evidence="2 3">
    <name type="scientific">Planotetraspora kaengkrachanensis</name>
    <dbReference type="NCBI Taxonomy" id="575193"/>
    <lineage>
        <taxon>Bacteria</taxon>
        <taxon>Bacillati</taxon>
        <taxon>Actinomycetota</taxon>
        <taxon>Actinomycetes</taxon>
        <taxon>Streptosporangiales</taxon>
        <taxon>Streptosporangiaceae</taxon>
        <taxon>Planotetraspora</taxon>
    </lineage>
</organism>
<dbReference type="AlphaFoldDB" id="A0A8J3PWT5"/>
<proteinExistence type="predicted"/>
<gene>
    <name evidence="2" type="ORF">Pka01_56500</name>
</gene>
<feature type="compositionally biased region" description="Polar residues" evidence="1">
    <location>
        <begin position="38"/>
        <end position="52"/>
    </location>
</feature>
<protein>
    <submittedName>
        <fullName evidence="2">Uncharacterized protein</fullName>
    </submittedName>
</protein>
<dbReference type="EMBL" id="BONV01000031">
    <property type="protein sequence ID" value="GIG82523.1"/>
    <property type="molecule type" value="Genomic_DNA"/>
</dbReference>
<comment type="caution">
    <text evidence="2">The sequence shown here is derived from an EMBL/GenBank/DDBJ whole genome shotgun (WGS) entry which is preliminary data.</text>
</comment>
<accession>A0A8J3PWT5</accession>
<evidence type="ECO:0000313" key="2">
    <source>
        <dbReference type="EMBL" id="GIG82523.1"/>
    </source>
</evidence>
<evidence type="ECO:0000313" key="3">
    <source>
        <dbReference type="Proteomes" id="UP000630097"/>
    </source>
</evidence>
<feature type="region of interest" description="Disordered" evidence="1">
    <location>
        <begin position="1"/>
        <end position="22"/>
    </location>
</feature>
<name>A0A8J3PWT5_9ACTN</name>